<feature type="domain" description="Xylose isomerase-like TIM barrel" evidence="1">
    <location>
        <begin position="70"/>
        <end position="311"/>
    </location>
</feature>
<dbReference type="STRING" id="1121884.SAMN02745131_03604"/>
<dbReference type="PANTHER" id="PTHR12110:SF53">
    <property type="entry name" value="BLR5974 PROTEIN"/>
    <property type="match status" value="1"/>
</dbReference>
<name>A0A1M5ERE4_9BACT</name>
<dbReference type="OrthoDB" id="1114629at2"/>
<dbReference type="AlphaFoldDB" id="A0A1M5ERE4"/>
<sequence length="318" mass="34999">MSSRREFLTQVGGATALGFLVSACSSSKAAGATNGASPFFYEMSLAEWSLHKALFANKITNLDFPGIAKKQYGISVVEYVNQFFKDKANDTKYLGELLTRCKDNGVTNHLIMCDGEGSLGDPDAAKRKQAVENHYKWVDAAKFLGCRTIRVNAFGDGSAEDVQKAAIESLSQLGEYAGKENINVIVENHGHYTSDGNWMVRLMKGVNRSNVGVLPDFNNFCVKREGGGTWSGKCIEEYDRYKGVKQMMPYAKGASAKTIDFDANGNCVETDYVRMLQIIKDSGFKGYIGIEYEGEKLSEDEGIRKTKALLEKVTPMLS</sequence>
<evidence type="ECO:0000313" key="3">
    <source>
        <dbReference type="Proteomes" id="UP000184048"/>
    </source>
</evidence>
<dbReference type="Pfam" id="PF01261">
    <property type="entry name" value="AP_endonuc_2"/>
    <property type="match status" value="1"/>
</dbReference>
<dbReference type="PANTHER" id="PTHR12110">
    <property type="entry name" value="HYDROXYPYRUVATE ISOMERASE"/>
    <property type="match status" value="1"/>
</dbReference>
<dbReference type="Proteomes" id="UP000184048">
    <property type="component" value="Unassembled WGS sequence"/>
</dbReference>
<evidence type="ECO:0000259" key="1">
    <source>
        <dbReference type="Pfam" id="PF01261"/>
    </source>
</evidence>
<reference evidence="2 3" key="1">
    <citation type="submission" date="2016-11" db="EMBL/GenBank/DDBJ databases">
        <authorList>
            <person name="Jaros S."/>
            <person name="Januszkiewicz K."/>
            <person name="Wedrychowicz H."/>
        </authorList>
    </citation>
    <scope>NUCLEOTIDE SEQUENCE [LARGE SCALE GENOMIC DNA]</scope>
    <source>
        <strain evidence="2 3">DSM 18119</strain>
    </source>
</reference>
<dbReference type="EMBL" id="FQUU01000019">
    <property type="protein sequence ID" value="SHF81582.1"/>
    <property type="molecule type" value="Genomic_DNA"/>
</dbReference>
<dbReference type="RefSeq" id="WP_072836727.1">
    <property type="nucleotide sequence ID" value="NZ_FQUU01000019.1"/>
</dbReference>
<dbReference type="InterPro" id="IPR006311">
    <property type="entry name" value="TAT_signal"/>
</dbReference>
<proteinExistence type="predicted"/>
<dbReference type="InterPro" id="IPR013022">
    <property type="entry name" value="Xyl_isomerase-like_TIM-brl"/>
</dbReference>
<dbReference type="GO" id="GO:0016853">
    <property type="term" value="F:isomerase activity"/>
    <property type="evidence" value="ECO:0007669"/>
    <property type="project" value="UniProtKB-KW"/>
</dbReference>
<accession>A0A1M5ERE4</accession>
<keyword evidence="3" id="KW-1185">Reference proteome</keyword>
<gene>
    <name evidence="2" type="ORF">SAMN02745131_03604</name>
</gene>
<keyword evidence="2" id="KW-0413">Isomerase</keyword>
<dbReference type="InterPro" id="IPR050312">
    <property type="entry name" value="IolE/XylAMocC-like"/>
</dbReference>
<dbReference type="SUPFAM" id="SSF51658">
    <property type="entry name" value="Xylose isomerase-like"/>
    <property type="match status" value="1"/>
</dbReference>
<dbReference type="PROSITE" id="PS51257">
    <property type="entry name" value="PROKAR_LIPOPROTEIN"/>
    <property type="match status" value="1"/>
</dbReference>
<dbReference type="PROSITE" id="PS51318">
    <property type="entry name" value="TAT"/>
    <property type="match status" value="1"/>
</dbReference>
<organism evidence="2 3">
    <name type="scientific">Flavisolibacter ginsengisoli DSM 18119</name>
    <dbReference type="NCBI Taxonomy" id="1121884"/>
    <lineage>
        <taxon>Bacteria</taxon>
        <taxon>Pseudomonadati</taxon>
        <taxon>Bacteroidota</taxon>
        <taxon>Chitinophagia</taxon>
        <taxon>Chitinophagales</taxon>
        <taxon>Chitinophagaceae</taxon>
        <taxon>Flavisolibacter</taxon>
    </lineage>
</organism>
<protein>
    <submittedName>
        <fullName evidence="2">Sugar phosphate isomerase/epimerase</fullName>
    </submittedName>
</protein>
<dbReference type="InterPro" id="IPR036237">
    <property type="entry name" value="Xyl_isomerase-like_sf"/>
</dbReference>
<dbReference type="Gene3D" id="3.20.20.150">
    <property type="entry name" value="Divalent-metal-dependent TIM barrel enzymes"/>
    <property type="match status" value="1"/>
</dbReference>
<evidence type="ECO:0000313" key="2">
    <source>
        <dbReference type="EMBL" id="SHF81582.1"/>
    </source>
</evidence>